<dbReference type="Pfam" id="PF03328">
    <property type="entry name" value="HpcH_HpaI"/>
    <property type="match status" value="1"/>
</dbReference>
<keyword evidence="6" id="KW-0456">Lyase</keyword>
<dbReference type="InterPro" id="IPR040442">
    <property type="entry name" value="Pyrv_kinase-like_dom_sf"/>
</dbReference>
<dbReference type="EMBL" id="JAUTWS010000002">
    <property type="protein sequence ID" value="MDO9707158.1"/>
    <property type="molecule type" value="Genomic_DNA"/>
</dbReference>
<dbReference type="RefSeq" id="WP_305102031.1">
    <property type="nucleotide sequence ID" value="NZ_JAUTWS010000002.1"/>
</dbReference>
<accession>A0ABT9DTE3</accession>
<comment type="cofactor">
    <cofactor evidence="1">
        <name>Mg(2+)</name>
        <dbReference type="ChEBI" id="CHEBI:18420"/>
    </cofactor>
</comment>
<evidence type="ECO:0000256" key="4">
    <source>
        <dbReference type="ARBA" id="ARBA00022842"/>
    </source>
</evidence>
<evidence type="ECO:0000256" key="1">
    <source>
        <dbReference type="ARBA" id="ARBA00001946"/>
    </source>
</evidence>
<evidence type="ECO:0000313" key="6">
    <source>
        <dbReference type="EMBL" id="MDO9707158.1"/>
    </source>
</evidence>
<feature type="domain" description="HpcH/HpaI aldolase/citrate lyase" evidence="5">
    <location>
        <begin position="36"/>
        <end position="254"/>
    </location>
</feature>
<reference evidence="6 7" key="1">
    <citation type="submission" date="2023-08" db="EMBL/GenBank/DDBJ databases">
        <title>The draft genome sequence of Paracraurococcus sp. LOR1-02.</title>
        <authorList>
            <person name="Kingkaew E."/>
            <person name="Tanasupawat S."/>
        </authorList>
    </citation>
    <scope>NUCLEOTIDE SEQUENCE [LARGE SCALE GENOMIC DNA]</scope>
    <source>
        <strain evidence="6 7">LOR1-02</strain>
    </source>
</reference>
<dbReference type="PANTHER" id="PTHR32308">
    <property type="entry name" value="LYASE BETA SUBUNIT, PUTATIVE (AFU_ORTHOLOGUE AFUA_4G13030)-RELATED"/>
    <property type="match status" value="1"/>
</dbReference>
<evidence type="ECO:0000256" key="3">
    <source>
        <dbReference type="ARBA" id="ARBA00022723"/>
    </source>
</evidence>
<name>A0ABT9DTE3_9PROT</name>
<comment type="similarity">
    <text evidence="2">Belongs to the HpcH/HpaI aldolase family.</text>
</comment>
<protein>
    <submittedName>
        <fullName evidence="6">Aldolase/citrate lyase family protein</fullName>
    </submittedName>
</protein>
<proteinExistence type="inferred from homology"/>
<keyword evidence="4" id="KW-0460">Magnesium</keyword>
<keyword evidence="7" id="KW-1185">Reference proteome</keyword>
<evidence type="ECO:0000256" key="2">
    <source>
        <dbReference type="ARBA" id="ARBA00005568"/>
    </source>
</evidence>
<dbReference type="PANTHER" id="PTHR32308:SF10">
    <property type="entry name" value="CITRATE LYASE SUBUNIT BETA"/>
    <property type="match status" value="1"/>
</dbReference>
<dbReference type="GO" id="GO:0016829">
    <property type="term" value="F:lyase activity"/>
    <property type="evidence" value="ECO:0007669"/>
    <property type="project" value="UniProtKB-KW"/>
</dbReference>
<dbReference type="InterPro" id="IPR011206">
    <property type="entry name" value="Citrate_lyase_beta/mcl1/mcl2"/>
</dbReference>
<dbReference type="InterPro" id="IPR005000">
    <property type="entry name" value="Aldolase/citrate-lyase_domain"/>
</dbReference>
<comment type="caution">
    <text evidence="6">The sequence shown here is derived from an EMBL/GenBank/DDBJ whole genome shotgun (WGS) entry which is preliminary data.</text>
</comment>
<keyword evidence="3" id="KW-0479">Metal-binding</keyword>
<sequence>MRHAFDVQGRAKPPQPFHVAAICSSVAGMRTLPTWRSLLYVPATRDSFVAKAHTRGADAIILDLEDAVALSEKPAARAALAKAVPMVRQGGAEVCVRINRPLRMAAQDIDAAVAAGADVLVLTKLLGPDHVRLLAELTAESEAAHGAPGGRTRFIGLVETAQALPQMEAIARADERLVALGAGGEDLATDLGMEPTPDALYVPKMLAVVAARAAGVLPLGFIGTVAGISDMEAYRAMLRRSRALGFACASCVHPLQVPIVNEEYGARPEEVARAKRMVAAFEDALAKGVGAVAFEGEMIDEPVVERARRLLARAR</sequence>
<dbReference type="InterPro" id="IPR015813">
    <property type="entry name" value="Pyrv/PenolPyrv_kinase-like_dom"/>
</dbReference>
<dbReference type="PIRSF" id="PIRSF015582">
    <property type="entry name" value="Cit_lyase_B"/>
    <property type="match status" value="1"/>
</dbReference>
<evidence type="ECO:0000313" key="7">
    <source>
        <dbReference type="Proteomes" id="UP001243009"/>
    </source>
</evidence>
<organism evidence="6 7">
    <name type="scientific">Paracraurococcus lichenis</name>
    <dbReference type="NCBI Taxonomy" id="3064888"/>
    <lineage>
        <taxon>Bacteria</taxon>
        <taxon>Pseudomonadati</taxon>
        <taxon>Pseudomonadota</taxon>
        <taxon>Alphaproteobacteria</taxon>
        <taxon>Acetobacterales</taxon>
        <taxon>Roseomonadaceae</taxon>
        <taxon>Paracraurococcus</taxon>
    </lineage>
</organism>
<gene>
    <name evidence="6" type="ORF">Q7A36_02305</name>
</gene>
<dbReference type="Gene3D" id="3.20.20.60">
    <property type="entry name" value="Phosphoenolpyruvate-binding domains"/>
    <property type="match status" value="1"/>
</dbReference>
<dbReference type="Proteomes" id="UP001243009">
    <property type="component" value="Unassembled WGS sequence"/>
</dbReference>
<dbReference type="SUPFAM" id="SSF51621">
    <property type="entry name" value="Phosphoenolpyruvate/pyruvate domain"/>
    <property type="match status" value="1"/>
</dbReference>
<evidence type="ECO:0000259" key="5">
    <source>
        <dbReference type="Pfam" id="PF03328"/>
    </source>
</evidence>